<dbReference type="AlphaFoldDB" id="A0A1R1C4T0"/>
<organism evidence="2 3">
    <name type="scientific">Paenibacillus amylolyticus</name>
    <dbReference type="NCBI Taxonomy" id="1451"/>
    <lineage>
        <taxon>Bacteria</taxon>
        <taxon>Bacillati</taxon>
        <taxon>Bacillota</taxon>
        <taxon>Bacilli</taxon>
        <taxon>Bacillales</taxon>
        <taxon>Paenibacillaceae</taxon>
        <taxon>Paenibacillus</taxon>
    </lineage>
</organism>
<proteinExistence type="predicted"/>
<dbReference type="EMBL" id="MRTJ01000001">
    <property type="protein sequence ID" value="OMF17047.1"/>
    <property type="molecule type" value="Genomic_DNA"/>
</dbReference>
<evidence type="ECO:0000256" key="1">
    <source>
        <dbReference type="SAM" id="MobiDB-lite"/>
    </source>
</evidence>
<sequence length="69" mass="7917">MSEVKEERTTKAAKAAPAEPRFSKEQFLQSSRYSNAQKDVLVALLQDGQTYTHEEVLRQMNAFKSREVL</sequence>
<gene>
    <name evidence="2" type="ORF">BK131_03475</name>
</gene>
<feature type="compositionally biased region" description="Basic and acidic residues" evidence="1">
    <location>
        <begin position="1"/>
        <end position="10"/>
    </location>
</feature>
<accession>A0A1R1C4T0</accession>
<protein>
    <submittedName>
        <fullName evidence="2">Uncharacterized protein</fullName>
    </submittedName>
</protein>
<reference evidence="2 3" key="1">
    <citation type="submission" date="2016-11" db="EMBL/GenBank/DDBJ databases">
        <title>Paenibacillus species isolates.</title>
        <authorList>
            <person name="Beno S.M."/>
        </authorList>
    </citation>
    <scope>NUCLEOTIDE SEQUENCE [LARGE SCALE GENOMIC DNA]</scope>
    <source>
        <strain evidence="2 3">FSL H8-0246</strain>
    </source>
</reference>
<dbReference type="RefSeq" id="WP_076330447.1">
    <property type="nucleotide sequence ID" value="NZ_MRTJ01000001.1"/>
</dbReference>
<feature type="region of interest" description="Disordered" evidence="1">
    <location>
        <begin position="1"/>
        <end position="21"/>
    </location>
</feature>
<comment type="caution">
    <text evidence="2">The sequence shown here is derived from an EMBL/GenBank/DDBJ whole genome shotgun (WGS) entry which is preliminary data.</text>
</comment>
<dbReference type="OrthoDB" id="2664494at2"/>
<evidence type="ECO:0000313" key="2">
    <source>
        <dbReference type="EMBL" id="OMF17047.1"/>
    </source>
</evidence>
<name>A0A1R1C4T0_PAEAM</name>
<dbReference type="Proteomes" id="UP000187134">
    <property type="component" value="Unassembled WGS sequence"/>
</dbReference>
<evidence type="ECO:0000313" key="3">
    <source>
        <dbReference type="Proteomes" id="UP000187134"/>
    </source>
</evidence>